<sequence>MNTRGAGAVAVLVINGRLFIGTLDSSGQHRLIDKRKYPVRRELWGGGHNGDRAVLNDRRIDQSKDRTPLDPTVINPQTHNGRVIMFPPKELMKFV</sequence>
<gene>
    <name evidence="2" type="ORF">chiPu_0020387</name>
</gene>
<organism evidence="2 3">
    <name type="scientific">Chiloscyllium punctatum</name>
    <name type="common">Brownbanded bambooshark</name>
    <name type="synonym">Hemiscyllium punctatum</name>
    <dbReference type="NCBI Taxonomy" id="137246"/>
    <lineage>
        <taxon>Eukaryota</taxon>
        <taxon>Metazoa</taxon>
        <taxon>Chordata</taxon>
        <taxon>Craniata</taxon>
        <taxon>Vertebrata</taxon>
        <taxon>Chondrichthyes</taxon>
        <taxon>Elasmobranchii</taxon>
        <taxon>Galeomorphii</taxon>
        <taxon>Galeoidea</taxon>
        <taxon>Orectolobiformes</taxon>
        <taxon>Hemiscylliidae</taxon>
        <taxon>Chiloscyllium</taxon>
    </lineage>
</organism>
<comment type="caution">
    <text evidence="2">The sequence shown here is derived from an EMBL/GenBank/DDBJ whole genome shotgun (WGS) entry which is preliminary data.</text>
</comment>
<evidence type="ECO:0000313" key="3">
    <source>
        <dbReference type="Proteomes" id="UP000287033"/>
    </source>
</evidence>
<feature type="region of interest" description="Disordered" evidence="1">
    <location>
        <begin position="58"/>
        <end position="80"/>
    </location>
</feature>
<reference evidence="2 3" key="1">
    <citation type="journal article" date="2018" name="Nat. Ecol. Evol.">
        <title>Shark genomes provide insights into elasmobranch evolution and the origin of vertebrates.</title>
        <authorList>
            <person name="Hara Y"/>
            <person name="Yamaguchi K"/>
            <person name="Onimaru K"/>
            <person name="Kadota M"/>
            <person name="Koyanagi M"/>
            <person name="Keeley SD"/>
            <person name="Tatsumi K"/>
            <person name="Tanaka K"/>
            <person name="Motone F"/>
            <person name="Kageyama Y"/>
            <person name="Nozu R"/>
            <person name="Adachi N"/>
            <person name="Nishimura O"/>
            <person name="Nakagawa R"/>
            <person name="Tanegashima C"/>
            <person name="Kiyatake I"/>
            <person name="Matsumoto R"/>
            <person name="Murakumo K"/>
            <person name="Nishida K"/>
            <person name="Terakita A"/>
            <person name="Kuratani S"/>
            <person name="Sato K"/>
            <person name="Hyodo S Kuraku.S."/>
        </authorList>
    </citation>
    <scope>NUCLEOTIDE SEQUENCE [LARGE SCALE GENOMIC DNA]</scope>
</reference>
<proteinExistence type="predicted"/>
<feature type="compositionally biased region" description="Basic and acidic residues" evidence="1">
    <location>
        <begin position="58"/>
        <end position="68"/>
    </location>
</feature>
<protein>
    <submittedName>
        <fullName evidence="2">Uncharacterized protein</fullName>
    </submittedName>
</protein>
<evidence type="ECO:0000256" key="1">
    <source>
        <dbReference type="SAM" id="MobiDB-lite"/>
    </source>
</evidence>
<evidence type="ECO:0000313" key="2">
    <source>
        <dbReference type="EMBL" id="GCC16743.1"/>
    </source>
</evidence>
<dbReference type="EMBL" id="BEZZ01002566">
    <property type="protein sequence ID" value="GCC16743.1"/>
    <property type="molecule type" value="Genomic_DNA"/>
</dbReference>
<dbReference type="AlphaFoldDB" id="A0A401RF29"/>
<accession>A0A401RF29</accession>
<keyword evidence="3" id="KW-1185">Reference proteome</keyword>
<dbReference type="Proteomes" id="UP000287033">
    <property type="component" value="Unassembled WGS sequence"/>
</dbReference>
<name>A0A401RF29_CHIPU</name>